<dbReference type="EMBL" id="CXOK01000008">
    <property type="protein sequence ID" value="CTP83652.1"/>
    <property type="molecule type" value="Genomic_DNA"/>
</dbReference>
<dbReference type="AlphaFoldDB" id="A0A0K2ZFD9"/>
<name>A0A0K2ZFD9_9XANT</name>
<feature type="chain" id="PRO_5005492294" description="Lipoprotein" evidence="1">
    <location>
        <begin position="22"/>
        <end position="230"/>
    </location>
</feature>
<evidence type="ECO:0000313" key="2">
    <source>
        <dbReference type="EMBL" id="CTP83652.1"/>
    </source>
</evidence>
<reference evidence="2 3" key="1">
    <citation type="submission" date="2015-07" db="EMBL/GenBank/DDBJ databases">
        <authorList>
            <person name="Noorani M."/>
        </authorList>
    </citation>
    <scope>NUCLEOTIDE SEQUENCE [LARGE SCALE GENOMIC DNA]</scope>
    <source>
        <strain evidence="2">LMG728</strain>
    </source>
</reference>
<keyword evidence="1" id="KW-0732">Signal</keyword>
<evidence type="ECO:0008006" key="4">
    <source>
        <dbReference type="Google" id="ProtNLM"/>
    </source>
</evidence>
<feature type="signal peptide" evidence="1">
    <location>
        <begin position="1"/>
        <end position="21"/>
    </location>
</feature>
<protein>
    <recommendedName>
        <fullName evidence="4">Lipoprotein</fullName>
    </recommendedName>
</protein>
<sequence length="230" mass="24939">MSRKILLPLLIAAVLSLGACKKVQEEVAAAQNPYPKSSPLHEPFDRMLRKLVNDPRYVALLKQGDKAQAQRAGFELAQKGISRLDHATLEQRLEILAAVSEKVDLPKCALLARGGNPNDAQAMSAAMLQGLETLPPAQIDQWFEISLKATDAQLSNTPPQTVAPADVQAAMTSLINALPSDQQQRLVKVLPQMAQASDADACWAARTLYTQALAAKEPVRGQLAWVFAQQ</sequence>
<proteinExistence type="predicted"/>
<dbReference type="Proteomes" id="UP000041247">
    <property type="component" value="Unassembled WGS sequence"/>
</dbReference>
<evidence type="ECO:0000256" key="1">
    <source>
        <dbReference type="SAM" id="SignalP"/>
    </source>
</evidence>
<evidence type="ECO:0000313" key="3">
    <source>
        <dbReference type="Proteomes" id="UP000041247"/>
    </source>
</evidence>
<organism evidence="2 3">
    <name type="scientific">Xanthomonas graminis pv. poae</name>
    <dbReference type="NCBI Taxonomy" id="227946"/>
    <lineage>
        <taxon>Bacteria</taxon>
        <taxon>Pseudomonadati</taxon>
        <taxon>Pseudomonadota</taxon>
        <taxon>Gammaproteobacteria</taxon>
        <taxon>Lysobacterales</taxon>
        <taxon>Lysobacteraceae</taxon>
        <taxon>Xanthomonas</taxon>
        <taxon>Xanthomonas translucens group</taxon>
        <taxon>Xanthomonas graminis</taxon>
    </lineage>
</organism>
<dbReference type="PROSITE" id="PS51257">
    <property type="entry name" value="PROKAR_LIPOPROTEIN"/>
    <property type="match status" value="1"/>
</dbReference>
<gene>
    <name evidence="2" type="ORF">XTPLMG728_0286</name>
</gene>
<accession>A0A0K2ZFD9</accession>
<dbReference type="RefSeq" id="WP_009593104.1">
    <property type="nucleotide sequence ID" value="NZ_CP076250.1"/>
</dbReference>